<evidence type="ECO:0000256" key="1">
    <source>
        <dbReference type="PIRSR" id="PIRSR640198-1"/>
    </source>
</evidence>
<accession>A0A4R1QKA6</accession>
<dbReference type="GO" id="GO:0005524">
    <property type="term" value="F:ATP binding"/>
    <property type="evidence" value="ECO:0007669"/>
    <property type="project" value="UniProtKB-KW"/>
</dbReference>
<dbReference type="SUPFAM" id="SSF140931">
    <property type="entry name" value="Fic-like"/>
    <property type="match status" value="1"/>
</dbReference>
<dbReference type="RefSeq" id="WP_058962581.1">
    <property type="nucleotide sequence ID" value="NZ_CABKVM010000010.1"/>
</dbReference>
<dbReference type="STRING" id="1650663.GCA_001486665_00039"/>
<evidence type="ECO:0000313" key="6">
    <source>
        <dbReference type="Proteomes" id="UP000295184"/>
    </source>
</evidence>
<dbReference type="OrthoDB" id="9813719at2"/>
<dbReference type="PANTHER" id="PTHR13504:SF38">
    <property type="entry name" value="FIDO DOMAIN-CONTAINING PROTEIN"/>
    <property type="match status" value="1"/>
</dbReference>
<dbReference type="PANTHER" id="PTHR13504">
    <property type="entry name" value="FIDO DOMAIN-CONTAINING PROTEIN DDB_G0283145"/>
    <property type="match status" value="1"/>
</dbReference>
<protein>
    <submittedName>
        <fullName evidence="5">Fic/DOC family protein</fullName>
    </submittedName>
</protein>
<feature type="binding site" evidence="2">
    <location>
        <begin position="204"/>
        <end position="205"/>
    </location>
    <ligand>
        <name>ATP</name>
        <dbReference type="ChEBI" id="CHEBI:30616"/>
    </ligand>
</feature>
<evidence type="ECO:0000259" key="4">
    <source>
        <dbReference type="PROSITE" id="PS51459"/>
    </source>
</evidence>
<dbReference type="Gene3D" id="1.10.3290.10">
    <property type="entry name" value="Fido-like domain"/>
    <property type="match status" value="1"/>
</dbReference>
<comment type="caution">
    <text evidence="5">The sequence shown here is derived from an EMBL/GenBank/DDBJ whole genome shotgun (WGS) entry which is preliminary data.</text>
</comment>
<keyword evidence="2" id="KW-0067">ATP-binding</keyword>
<dbReference type="Pfam" id="PF02661">
    <property type="entry name" value="Fic"/>
    <property type="match status" value="1"/>
</dbReference>
<feature type="binding site" evidence="2">
    <location>
        <begin position="172"/>
        <end position="179"/>
    </location>
    <ligand>
        <name>ATP</name>
        <dbReference type="ChEBI" id="CHEBI:30616"/>
    </ligand>
</feature>
<feature type="domain" description="Fido" evidence="4">
    <location>
        <begin position="88"/>
        <end position="238"/>
    </location>
</feature>
<dbReference type="AlphaFoldDB" id="A0A4R1QKA6"/>
<dbReference type="EMBL" id="SLUM01000044">
    <property type="protein sequence ID" value="TCL52595.1"/>
    <property type="molecule type" value="Genomic_DNA"/>
</dbReference>
<evidence type="ECO:0000256" key="3">
    <source>
        <dbReference type="PIRSR" id="PIRSR640198-3"/>
    </source>
</evidence>
<name>A0A4R1QKA6_9FIRM</name>
<dbReference type="Proteomes" id="UP000295184">
    <property type="component" value="Unassembled WGS sequence"/>
</dbReference>
<dbReference type="InterPro" id="IPR003812">
    <property type="entry name" value="Fido"/>
</dbReference>
<dbReference type="PROSITE" id="PS51459">
    <property type="entry name" value="FIDO"/>
    <property type="match status" value="1"/>
</dbReference>
<evidence type="ECO:0000313" key="5">
    <source>
        <dbReference type="EMBL" id="TCL52595.1"/>
    </source>
</evidence>
<dbReference type="InterPro" id="IPR036597">
    <property type="entry name" value="Fido-like_dom_sf"/>
</dbReference>
<sequence>MNEILKLLRHEKEHHRKGGLYHQTQILFAYNSNRIEGSRLTHEQTRFIYETNTFLPDGNAAIHTDDVIETLNHFTAFDYMIDVAEDPLTEEIIKKLHYLLKRGTSDERDPNFNVGEYKKLPNMIGEMVYTTEPAEVPAQMNSLMTQYHKQKIQEREIIDFHYHFEKIHPFQDGNGRVGRLVMFKECLAHNLVPFVIDSDHKLFYYRGLREYPQEPGYLVDTCLSAQDNYQKLISYFLQPPISP</sequence>
<proteinExistence type="predicted"/>
<feature type="active site" evidence="1">
    <location>
        <position position="168"/>
    </location>
</feature>
<gene>
    <name evidence="5" type="ORF">EDD77_14412</name>
</gene>
<organism evidence="5 6">
    <name type="scientific">Allofournierella massiliensis</name>
    <dbReference type="NCBI Taxonomy" id="1650663"/>
    <lineage>
        <taxon>Bacteria</taxon>
        <taxon>Bacillati</taxon>
        <taxon>Bacillota</taxon>
        <taxon>Clostridia</taxon>
        <taxon>Eubacteriales</taxon>
        <taxon>Oscillospiraceae</taxon>
        <taxon>Allofournierella</taxon>
    </lineage>
</organism>
<dbReference type="InterPro" id="IPR040198">
    <property type="entry name" value="Fido_containing"/>
</dbReference>
<feature type="site" description="Important for autoinhibition of adenylyltransferase activity" evidence="3">
    <location>
        <position position="36"/>
    </location>
</feature>
<reference evidence="5 6" key="1">
    <citation type="submission" date="2019-03" db="EMBL/GenBank/DDBJ databases">
        <title>Genomic Encyclopedia of Type Strains, Phase IV (KMG-IV): sequencing the most valuable type-strain genomes for metagenomic binning, comparative biology and taxonomic classification.</title>
        <authorList>
            <person name="Goeker M."/>
        </authorList>
    </citation>
    <scope>NUCLEOTIDE SEQUENCE [LARGE SCALE GENOMIC DNA]</scope>
    <source>
        <strain evidence="5 6">DSM 100451</strain>
    </source>
</reference>
<evidence type="ECO:0000256" key="2">
    <source>
        <dbReference type="PIRSR" id="PIRSR640198-2"/>
    </source>
</evidence>
<keyword evidence="2" id="KW-0547">Nucleotide-binding</keyword>